<feature type="binding site" evidence="7 9">
    <location>
        <position position="86"/>
    </location>
    <ligand>
        <name>FMN</name>
        <dbReference type="ChEBI" id="CHEBI:58210"/>
    </ligand>
</feature>
<feature type="binding site" evidence="7 9">
    <location>
        <begin position="79"/>
        <end position="80"/>
    </location>
    <ligand>
        <name>FMN</name>
        <dbReference type="ChEBI" id="CHEBI:58210"/>
    </ligand>
</feature>
<feature type="binding site" evidence="7 9">
    <location>
        <position position="108"/>
    </location>
    <ligand>
        <name>FMN</name>
        <dbReference type="ChEBI" id="CHEBI:58210"/>
    </ligand>
</feature>
<comment type="function">
    <text evidence="7">Catalyzes the oxidation of either pyridoxine 5'-phosphate (PNP) or pyridoxamine 5'-phosphate (PMP) into pyridoxal 5'-phosphate (PLP).</text>
</comment>
<feature type="binding site" evidence="7 9">
    <location>
        <position position="188"/>
    </location>
    <ligand>
        <name>FMN</name>
        <dbReference type="ChEBI" id="CHEBI:58210"/>
    </ligand>
</feature>
<dbReference type="PROSITE" id="PS01064">
    <property type="entry name" value="PYRIDOX_OXIDASE"/>
    <property type="match status" value="1"/>
</dbReference>
<comment type="catalytic activity">
    <reaction evidence="7">
        <text>pyridoxamine 5'-phosphate + O2 + H2O = pyridoxal 5'-phosphate + H2O2 + NH4(+)</text>
        <dbReference type="Rhea" id="RHEA:15817"/>
        <dbReference type="ChEBI" id="CHEBI:15377"/>
        <dbReference type="ChEBI" id="CHEBI:15379"/>
        <dbReference type="ChEBI" id="CHEBI:16240"/>
        <dbReference type="ChEBI" id="CHEBI:28938"/>
        <dbReference type="ChEBI" id="CHEBI:58451"/>
        <dbReference type="ChEBI" id="CHEBI:597326"/>
        <dbReference type="EC" id="1.4.3.5"/>
    </reaction>
</comment>
<evidence type="ECO:0000256" key="5">
    <source>
        <dbReference type="ARBA" id="ARBA00023002"/>
    </source>
</evidence>
<evidence type="ECO:0000313" key="12">
    <source>
        <dbReference type="EMBL" id="SDM23968.1"/>
    </source>
</evidence>
<reference evidence="12 13" key="1">
    <citation type="submission" date="2016-10" db="EMBL/GenBank/DDBJ databases">
        <authorList>
            <person name="de Groot N.N."/>
        </authorList>
    </citation>
    <scope>NUCLEOTIDE SEQUENCE [LARGE SCALE GENOMIC DNA]</scope>
    <source>
        <strain evidence="12 13">DSM 21668</strain>
    </source>
</reference>
<evidence type="ECO:0000259" key="11">
    <source>
        <dbReference type="Pfam" id="PF10590"/>
    </source>
</evidence>
<dbReference type="AlphaFoldDB" id="A0A1G9RL60"/>
<feature type="binding site" evidence="8">
    <location>
        <begin position="12"/>
        <end position="15"/>
    </location>
    <ligand>
        <name>substrate</name>
    </ligand>
</feature>
<dbReference type="InterPro" id="IPR000659">
    <property type="entry name" value="Pyridox_Oxase"/>
</dbReference>
<gene>
    <name evidence="7" type="primary">pdxH</name>
    <name evidence="12" type="ORF">SAMN04488090_2942</name>
</gene>
<dbReference type="GO" id="GO:0008615">
    <property type="term" value="P:pyridoxine biosynthetic process"/>
    <property type="evidence" value="ECO:0007669"/>
    <property type="project" value="UniProtKB-UniRule"/>
</dbReference>
<keyword evidence="4 7" id="KW-0288">FMN</keyword>
<accession>A0A1G9RL60</accession>
<feature type="domain" description="Pyridoxine 5'-phosphate oxidase dimerisation C-terminal" evidence="11">
    <location>
        <begin position="175"/>
        <end position="214"/>
    </location>
</feature>
<name>A0A1G9RL60_9BACT</name>
<dbReference type="NCBIfam" id="NF004231">
    <property type="entry name" value="PRK05679.1"/>
    <property type="match status" value="1"/>
</dbReference>
<dbReference type="InterPro" id="IPR019740">
    <property type="entry name" value="Pyridox_Oxase_CS"/>
</dbReference>
<dbReference type="RefSeq" id="WP_093203677.1">
    <property type="nucleotide sequence ID" value="NZ_FNGS01000005.1"/>
</dbReference>
<dbReference type="Pfam" id="PF01243">
    <property type="entry name" value="PNPOx_N"/>
    <property type="match status" value="1"/>
</dbReference>
<evidence type="ECO:0000256" key="1">
    <source>
        <dbReference type="ARBA" id="ARBA00007301"/>
    </source>
</evidence>
<keyword evidence="5 7" id="KW-0560">Oxidoreductase</keyword>
<organism evidence="12 13">
    <name type="scientific">Siphonobacter aquaeclarae</name>
    <dbReference type="NCBI Taxonomy" id="563176"/>
    <lineage>
        <taxon>Bacteria</taxon>
        <taxon>Pseudomonadati</taxon>
        <taxon>Bacteroidota</taxon>
        <taxon>Cytophagia</taxon>
        <taxon>Cytophagales</taxon>
        <taxon>Cytophagaceae</taxon>
        <taxon>Siphonobacter</taxon>
    </lineage>
</organism>
<evidence type="ECO:0000256" key="7">
    <source>
        <dbReference type="HAMAP-Rule" id="MF_01629"/>
    </source>
</evidence>
<keyword evidence="6 7" id="KW-0664">Pyridoxine biosynthesis</keyword>
<sequence>MSAPTLDLSALRENYSRGSLDPSDVLPDPLRQFEKWFEEARASVIAEPNAMHLSTLSADGRLSGRIVLLKGVDTGFTWYTNYESRKGHDLLAHPQAALTFFWPELERQIRIEGPVGFVSPEESDQYFAVRPRGSQMGAWASAQSTVIPDRTWLEEREKELEERFAGQTVPRPPHWGGYRLTPTYVEFWQGRPSRLHDRVAYTRDGDWRIERLSP</sequence>
<comment type="similarity">
    <text evidence="1 7">Belongs to the pyridoxamine 5'-phosphate oxidase family.</text>
</comment>
<dbReference type="Pfam" id="PF10590">
    <property type="entry name" value="PNP_phzG_C"/>
    <property type="match status" value="1"/>
</dbReference>
<comment type="pathway">
    <text evidence="7">Cofactor metabolism; pyridoxal 5'-phosphate salvage; pyridoxal 5'-phosphate from pyridoxamine 5'-phosphate: step 1/1.</text>
</comment>
<feature type="domain" description="Pyridoxamine 5'-phosphate oxidase N-terminal" evidence="10">
    <location>
        <begin position="38"/>
        <end position="154"/>
    </location>
</feature>
<keyword evidence="3 7" id="KW-0285">Flavoprotein</keyword>
<feature type="binding site" evidence="7 8">
    <location>
        <position position="130"/>
    </location>
    <ligand>
        <name>substrate</name>
    </ligand>
</feature>
<dbReference type="GO" id="GO:0004733">
    <property type="term" value="F:pyridoxamine phosphate oxidase activity"/>
    <property type="evidence" value="ECO:0007669"/>
    <property type="project" value="UniProtKB-UniRule"/>
</dbReference>
<feature type="binding site" evidence="7 9">
    <location>
        <begin position="143"/>
        <end position="144"/>
    </location>
    <ligand>
        <name>FMN</name>
        <dbReference type="ChEBI" id="CHEBI:58210"/>
    </ligand>
</feature>
<feature type="binding site" evidence="7 9">
    <location>
        <position position="85"/>
    </location>
    <ligand>
        <name>FMN</name>
        <dbReference type="ChEBI" id="CHEBI:58210"/>
    </ligand>
</feature>
<evidence type="ECO:0000259" key="10">
    <source>
        <dbReference type="Pfam" id="PF01243"/>
    </source>
</evidence>
<proteinExistence type="inferred from homology"/>
<evidence type="ECO:0000313" key="13">
    <source>
        <dbReference type="Proteomes" id="UP000198901"/>
    </source>
</evidence>
<comment type="catalytic activity">
    <reaction evidence="7">
        <text>pyridoxine 5'-phosphate + O2 = pyridoxal 5'-phosphate + H2O2</text>
        <dbReference type="Rhea" id="RHEA:15149"/>
        <dbReference type="ChEBI" id="CHEBI:15379"/>
        <dbReference type="ChEBI" id="CHEBI:16240"/>
        <dbReference type="ChEBI" id="CHEBI:58589"/>
        <dbReference type="ChEBI" id="CHEBI:597326"/>
        <dbReference type="EC" id="1.4.3.5"/>
    </reaction>
</comment>
<dbReference type="InterPro" id="IPR019576">
    <property type="entry name" value="Pyridoxamine_oxidase_dimer_C"/>
</dbReference>
<evidence type="ECO:0000256" key="2">
    <source>
        <dbReference type="ARBA" id="ARBA00011738"/>
    </source>
</evidence>
<dbReference type="InterPro" id="IPR012349">
    <property type="entry name" value="Split_barrel_FMN-bd"/>
</dbReference>
<feature type="binding site" evidence="7 9">
    <location>
        <position position="198"/>
    </location>
    <ligand>
        <name>FMN</name>
        <dbReference type="ChEBI" id="CHEBI:58210"/>
    </ligand>
</feature>
<protein>
    <recommendedName>
        <fullName evidence="7">Pyridoxine/pyridoxamine 5'-phosphate oxidase</fullName>
        <ecNumber evidence="7">1.4.3.5</ecNumber>
    </recommendedName>
    <alternativeName>
        <fullName evidence="7">PNP/PMP oxidase</fullName>
        <shortName evidence="7">PNPOx</shortName>
    </alternativeName>
    <alternativeName>
        <fullName evidence="7">Pyridoxal 5'-phosphate synthase</fullName>
    </alternativeName>
</protein>
<dbReference type="Gene3D" id="2.30.110.10">
    <property type="entry name" value="Electron Transport, Fmn-binding Protein, Chain A"/>
    <property type="match status" value="1"/>
</dbReference>
<evidence type="ECO:0000256" key="9">
    <source>
        <dbReference type="PIRSR" id="PIRSR000190-2"/>
    </source>
</evidence>
<evidence type="ECO:0000256" key="6">
    <source>
        <dbReference type="ARBA" id="ARBA00023096"/>
    </source>
</evidence>
<comment type="cofactor">
    <cofactor evidence="7 9">
        <name>FMN</name>
        <dbReference type="ChEBI" id="CHEBI:58210"/>
    </cofactor>
    <text evidence="7 9">Binds 1 FMN per subunit.</text>
</comment>
<dbReference type="PANTHER" id="PTHR10851:SF0">
    <property type="entry name" value="PYRIDOXINE-5'-PHOSPHATE OXIDASE"/>
    <property type="match status" value="1"/>
</dbReference>
<feature type="binding site" evidence="7 8">
    <location>
        <position position="70"/>
    </location>
    <ligand>
        <name>substrate</name>
    </ligand>
</feature>
<feature type="binding site" evidence="7 9">
    <location>
        <begin position="65"/>
        <end position="70"/>
    </location>
    <ligand>
        <name>FMN</name>
        <dbReference type="ChEBI" id="CHEBI:58210"/>
    </ligand>
</feature>
<dbReference type="HAMAP" id="MF_01629">
    <property type="entry name" value="PdxH"/>
    <property type="match status" value="1"/>
</dbReference>
<dbReference type="NCBIfam" id="TIGR00558">
    <property type="entry name" value="pdxH"/>
    <property type="match status" value="1"/>
</dbReference>
<keyword evidence="13" id="KW-1185">Reference proteome</keyword>
<dbReference type="SUPFAM" id="SSF50475">
    <property type="entry name" value="FMN-binding split barrel"/>
    <property type="match status" value="1"/>
</dbReference>
<dbReference type="STRING" id="563176.SAMN04488090_2942"/>
<evidence type="ECO:0000256" key="4">
    <source>
        <dbReference type="ARBA" id="ARBA00022643"/>
    </source>
</evidence>
<feature type="binding site" evidence="7 8">
    <location>
        <begin position="194"/>
        <end position="196"/>
    </location>
    <ligand>
        <name>substrate</name>
    </ligand>
</feature>
<dbReference type="EC" id="1.4.3.5" evidence="7"/>
<dbReference type="GO" id="GO:0010181">
    <property type="term" value="F:FMN binding"/>
    <property type="evidence" value="ECO:0007669"/>
    <property type="project" value="UniProtKB-UniRule"/>
</dbReference>
<feature type="binding site" evidence="7 8">
    <location>
        <position position="134"/>
    </location>
    <ligand>
        <name>substrate</name>
    </ligand>
</feature>
<dbReference type="Proteomes" id="UP000198901">
    <property type="component" value="Unassembled WGS sequence"/>
</dbReference>
<dbReference type="FunFam" id="2.30.110.10:FF:000020">
    <property type="entry name" value="PNPO isoform 11"/>
    <property type="match status" value="1"/>
</dbReference>
<evidence type="ECO:0000256" key="3">
    <source>
        <dbReference type="ARBA" id="ARBA00022630"/>
    </source>
</evidence>
<evidence type="ECO:0000256" key="8">
    <source>
        <dbReference type="PIRSR" id="PIRSR000190-1"/>
    </source>
</evidence>
<dbReference type="InterPro" id="IPR011576">
    <property type="entry name" value="Pyridox_Oxase_N"/>
</dbReference>
<dbReference type="PIRSF" id="PIRSF000190">
    <property type="entry name" value="Pyd_amn-ph_oxd"/>
    <property type="match status" value="1"/>
</dbReference>
<dbReference type="OrthoDB" id="9780392at2"/>
<dbReference type="PANTHER" id="PTHR10851">
    <property type="entry name" value="PYRIDOXINE-5-PHOSPHATE OXIDASE"/>
    <property type="match status" value="1"/>
</dbReference>
<dbReference type="EMBL" id="FNGS01000005">
    <property type="protein sequence ID" value="SDM23968.1"/>
    <property type="molecule type" value="Genomic_DNA"/>
</dbReference>
<comment type="subunit">
    <text evidence="2 7">Homodimer.</text>
</comment>
<comment type="pathway">
    <text evidence="7">Cofactor metabolism; pyridoxal 5'-phosphate salvage; pyridoxal 5'-phosphate from pyridoxine 5'-phosphate: step 1/1.</text>
</comment>
<dbReference type="UniPathway" id="UPA01068">
    <property type="reaction ID" value="UER00304"/>
</dbReference>
<feature type="binding site" evidence="7 8">
    <location>
        <position position="126"/>
    </location>
    <ligand>
        <name>substrate</name>
    </ligand>
</feature>